<gene>
    <name evidence="7" type="ORF">G4B88_031387</name>
</gene>
<evidence type="ECO:0000259" key="5">
    <source>
        <dbReference type="Pfam" id="PF00891"/>
    </source>
</evidence>
<feature type="domain" description="O-methyltransferase C-terminal" evidence="5">
    <location>
        <begin position="144"/>
        <end position="253"/>
    </location>
</feature>
<dbReference type="Gene3D" id="3.40.50.150">
    <property type="entry name" value="Vaccinia Virus protein VP39"/>
    <property type="match status" value="3"/>
</dbReference>
<dbReference type="GO" id="GO:0032259">
    <property type="term" value="P:methylation"/>
    <property type="evidence" value="ECO:0007669"/>
    <property type="project" value="UniProtKB-KW"/>
</dbReference>
<dbReference type="InterPro" id="IPR016461">
    <property type="entry name" value="COMT-like"/>
</dbReference>
<dbReference type="InterPro" id="IPR001077">
    <property type="entry name" value="COMT_C"/>
</dbReference>
<evidence type="ECO:0000259" key="6">
    <source>
        <dbReference type="Pfam" id="PF08100"/>
    </source>
</evidence>
<dbReference type="PROSITE" id="PS51683">
    <property type="entry name" value="SAM_OMT_II"/>
    <property type="match status" value="2"/>
</dbReference>
<organism evidence="7 8">
    <name type="scientific">Cannabis sativa</name>
    <name type="common">Hemp</name>
    <name type="synonym">Marijuana</name>
    <dbReference type="NCBI Taxonomy" id="3483"/>
    <lineage>
        <taxon>Eukaryota</taxon>
        <taxon>Viridiplantae</taxon>
        <taxon>Streptophyta</taxon>
        <taxon>Embryophyta</taxon>
        <taxon>Tracheophyta</taxon>
        <taxon>Spermatophyta</taxon>
        <taxon>Magnoliopsida</taxon>
        <taxon>eudicotyledons</taxon>
        <taxon>Gunneridae</taxon>
        <taxon>Pentapetalae</taxon>
        <taxon>rosids</taxon>
        <taxon>fabids</taxon>
        <taxon>Rosales</taxon>
        <taxon>Cannabaceae</taxon>
        <taxon>Cannabis</taxon>
    </lineage>
</organism>
<dbReference type="InterPro" id="IPR036388">
    <property type="entry name" value="WH-like_DNA-bd_sf"/>
</dbReference>
<dbReference type="FunFam" id="3.40.50.150:FF:000294">
    <property type="entry name" value="O-methyltransferase family protein"/>
    <property type="match status" value="1"/>
</dbReference>
<keyword evidence="3" id="KW-0949">S-adenosyl-L-methionine</keyword>
<dbReference type="GO" id="GO:0008171">
    <property type="term" value="F:O-methyltransferase activity"/>
    <property type="evidence" value="ECO:0007669"/>
    <property type="project" value="InterPro"/>
</dbReference>
<keyword evidence="1" id="KW-0489">Methyltransferase</keyword>
<reference evidence="7 8" key="1">
    <citation type="journal article" date="2020" name="bioRxiv">
        <title>Sequence and annotation of 42 cannabis genomes reveals extensive copy number variation in cannabinoid synthesis and pathogen resistance genes.</title>
        <authorList>
            <person name="Mckernan K.J."/>
            <person name="Helbert Y."/>
            <person name="Kane L.T."/>
            <person name="Ebling H."/>
            <person name="Zhang L."/>
            <person name="Liu B."/>
            <person name="Eaton Z."/>
            <person name="Mclaughlin S."/>
            <person name="Kingan S."/>
            <person name="Baybayan P."/>
            <person name="Concepcion G."/>
            <person name="Jordan M."/>
            <person name="Riva A."/>
            <person name="Barbazuk W."/>
            <person name="Harkins T."/>
        </authorList>
    </citation>
    <scope>NUCLEOTIDE SEQUENCE [LARGE SCALE GENOMIC DNA]</scope>
    <source>
        <strain evidence="8">cv. Jamaican Lion 4</strain>
        <tissue evidence="7">Leaf</tissue>
    </source>
</reference>
<comment type="similarity">
    <text evidence="4">Belongs to the class I-like SAM-binding methyltransferase superfamily. Cation-independent O-methyltransferase family.</text>
</comment>
<dbReference type="EMBL" id="JAATIQ010000266">
    <property type="protein sequence ID" value="KAF4366018.1"/>
    <property type="molecule type" value="Genomic_DNA"/>
</dbReference>
<dbReference type="InterPro" id="IPR036390">
    <property type="entry name" value="WH_DNA-bd_sf"/>
</dbReference>
<evidence type="ECO:0000256" key="4">
    <source>
        <dbReference type="ARBA" id="ARBA00038277"/>
    </source>
</evidence>
<evidence type="ECO:0000256" key="1">
    <source>
        <dbReference type="ARBA" id="ARBA00022603"/>
    </source>
</evidence>
<dbReference type="Gene3D" id="1.10.10.10">
    <property type="entry name" value="Winged helix-like DNA-binding domain superfamily/Winged helix DNA-binding domain"/>
    <property type="match status" value="2"/>
</dbReference>
<dbReference type="SUPFAM" id="SSF53335">
    <property type="entry name" value="S-adenosyl-L-methionine-dependent methyltransferases"/>
    <property type="match status" value="2"/>
</dbReference>
<dbReference type="GO" id="GO:0046983">
    <property type="term" value="F:protein dimerization activity"/>
    <property type="evidence" value="ECO:0007669"/>
    <property type="project" value="InterPro"/>
</dbReference>
<protein>
    <submittedName>
        <fullName evidence="7">Uncharacterized protein</fullName>
    </submittedName>
</protein>
<sequence>MAAAVKGAILAIDNEASFQDQAEIWKYMLNFGDSMALKCAVELRLPDILHSADGPMTLSEIAAAIPDAPSPQASHLFRVLRLLVRRKIFTSQEDKVSGETLYGPTKLSSWLLHEPAPTSDSDASIMTLAPMLISENHPWHANPWHKLSEFIREGGLAPLEKELGCLQFDFAAKNPLYNKLLNNAMACTARITIRTLLSHCGDDLFNGIGSVVDVGGGTGRFISEIVKSYPHIKGINFDRPHVISTAPTYPGVTHVGAIPEKGGKVIIVDIVVEADGKGVFDDTGVVFDVLMLAHNTGGKERTEKEWKSLLDQSGFPRYKITKIPALQSLNMDKRKEKTMASAVKGAILAIDNEASFQDQAEIWKYMLNFGDSMALKCAVELRLPDILHSADGPMTLSEIAAAIPNAPSPQASHLFRVLRLLVRRKIFTSEEDKVSGETLYGPTKLSSWLLHEPAPTSDSDASIMTLAPMLIMENHPWHVDPWHKLSEFIREGGLAPFEKEHGYMFDFAAKNPLYNKLLNNAMACTARITIRTLLSHCGDDLFNGVGSVVDVGGGTGRFISEIVKSYPHIKGINFDRSHVISTAPAYPGVTHIGGDMFQEVPSADAVVTKWVLHDWGDELCVKLLKNCRKAIGEKGGKVIIVDIVVEADGEGVFDDTGVVFDVLMLAHNTGGKERTEKEWKSLLDQSGFPRYKITKIPALQSVIEAYPN</sequence>
<evidence type="ECO:0000256" key="2">
    <source>
        <dbReference type="ARBA" id="ARBA00022679"/>
    </source>
</evidence>
<evidence type="ECO:0000256" key="3">
    <source>
        <dbReference type="ARBA" id="ARBA00022691"/>
    </source>
</evidence>
<feature type="domain" description="O-methyltransferase C-terminal" evidence="5">
    <location>
        <begin position="257"/>
        <end position="315"/>
    </location>
</feature>
<evidence type="ECO:0000313" key="8">
    <source>
        <dbReference type="Proteomes" id="UP000583929"/>
    </source>
</evidence>
<dbReference type="Pfam" id="PF00891">
    <property type="entry name" value="Methyltransf_2"/>
    <property type="match status" value="3"/>
</dbReference>
<dbReference type="SUPFAM" id="SSF46785">
    <property type="entry name" value="Winged helix' DNA-binding domain"/>
    <property type="match status" value="2"/>
</dbReference>
<dbReference type="InterPro" id="IPR029063">
    <property type="entry name" value="SAM-dependent_MTases_sf"/>
</dbReference>
<keyword evidence="8" id="KW-1185">Reference proteome</keyword>
<evidence type="ECO:0000313" key="7">
    <source>
        <dbReference type="EMBL" id="KAF4366018.1"/>
    </source>
</evidence>
<name>A0A7J6F610_CANSA</name>
<feature type="domain" description="O-methyltransferase dimerisation" evidence="6">
    <location>
        <begin position="25"/>
        <end position="113"/>
    </location>
</feature>
<dbReference type="PANTHER" id="PTHR11746">
    <property type="entry name" value="O-METHYLTRANSFERASE"/>
    <property type="match status" value="1"/>
</dbReference>
<dbReference type="Pfam" id="PF08100">
    <property type="entry name" value="Dimerisation"/>
    <property type="match status" value="2"/>
</dbReference>
<dbReference type="Proteomes" id="UP000583929">
    <property type="component" value="Unassembled WGS sequence"/>
</dbReference>
<feature type="domain" description="O-methyltransferase dimerisation" evidence="6">
    <location>
        <begin position="363"/>
        <end position="451"/>
    </location>
</feature>
<comment type="caution">
    <text evidence="7">The sequence shown here is derived from an EMBL/GenBank/DDBJ whole genome shotgun (WGS) entry which is preliminary data.</text>
</comment>
<keyword evidence="2" id="KW-0808">Transferase</keyword>
<accession>A0A7J6F610</accession>
<dbReference type="InterPro" id="IPR012967">
    <property type="entry name" value="COMT_dimerisation"/>
</dbReference>
<proteinExistence type="inferred from homology"/>
<feature type="domain" description="O-methyltransferase C-terminal" evidence="5">
    <location>
        <begin position="482"/>
        <end position="688"/>
    </location>
</feature>
<dbReference type="AlphaFoldDB" id="A0A7J6F610"/>